<dbReference type="RefSeq" id="WP_139165972.1">
    <property type="nucleotide sequence ID" value="NZ_FMVT01000010.1"/>
</dbReference>
<gene>
    <name evidence="2" type="ORF">SAMN05660710_02851</name>
</gene>
<organism evidence="2 3">
    <name type="scientific">Paracoccus tibetensis</name>
    <dbReference type="NCBI Taxonomy" id="336292"/>
    <lineage>
        <taxon>Bacteria</taxon>
        <taxon>Pseudomonadati</taxon>
        <taxon>Pseudomonadota</taxon>
        <taxon>Alphaproteobacteria</taxon>
        <taxon>Rhodobacterales</taxon>
        <taxon>Paracoccaceae</taxon>
        <taxon>Paracoccus</taxon>
    </lineage>
</organism>
<feature type="region of interest" description="Disordered" evidence="1">
    <location>
        <begin position="222"/>
        <end position="293"/>
    </location>
</feature>
<reference evidence="2 3" key="1">
    <citation type="submission" date="2016-10" db="EMBL/GenBank/DDBJ databases">
        <authorList>
            <person name="de Groot N.N."/>
        </authorList>
    </citation>
    <scope>NUCLEOTIDE SEQUENCE [LARGE SCALE GENOMIC DNA]</scope>
    <source>
        <strain evidence="2 3">CGMCC 1.8925</strain>
    </source>
</reference>
<dbReference type="OrthoDB" id="9885262at2"/>
<name>A0A1G5IYN1_9RHOB</name>
<dbReference type="EMBL" id="FMVT01000010">
    <property type="protein sequence ID" value="SCY80801.1"/>
    <property type="molecule type" value="Genomic_DNA"/>
</dbReference>
<proteinExistence type="predicted"/>
<sequence>MSTWRCFVFGLFAALSTSPEPSYTQSEHPRPTLNLDYSARAKGRAGAVADRVEAVFLNASMISDYLRQNQIKDRLESYLKEIGARPKFGEVHVFYVQATMNGQGAITEVKDFQYLTYGKTTVDAIRESFALDGAPGEQPTIYSLNSETKIVGIYVSAYPGSNGFTITGGPLTPRFYHRIRSEGLALRDERDKKRAEAKRIGEKLEQLRAAHRSSHQQAIENIARDRRGSPLPSGPALSSSGLLDADSQIYLPPTQTGTARGMNITPRPLSRAAHPPVRFDRAPAPPVEMHHRD</sequence>
<evidence type="ECO:0000313" key="3">
    <source>
        <dbReference type="Proteomes" id="UP000199502"/>
    </source>
</evidence>
<protein>
    <submittedName>
        <fullName evidence="2">Uncharacterized protein</fullName>
    </submittedName>
</protein>
<evidence type="ECO:0000313" key="2">
    <source>
        <dbReference type="EMBL" id="SCY80801.1"/>
    </source>
</evidence>
<evidence type="ECO:0000256" key="1">
    <source>
        <dbReference type="SAM" id="MobiDB-lite"/>
    </source>
</evidence>
<feature type="compositionally biased region" description="Low complexity" evidence="1">
    <location>
        <begin position="229"/>
        <end position="247"/>
    </location>
</feature>
<accession>A0A1G5IYN1</accession>
<keyword evidence="3" id="KW-1185">Reference proteome</keyword>
<dbReference type="AlphaFoldDB" id="A0A1G5IYN1"/>
<dbReference type="Proteomes" id="UP000199502">
    <property type="component" value="Unassembled WGS sequence"/>
</dbReference>